<gene>
    <name evidence="11" type="primary">hemD</name>
    <name evidence="11" type="ORF">PGRAN_10293</name>
</gene>
<dbReference type="SUPFAM" id="SSF69618">
    <property type="entry name" value="HemD-like"/>
    <property type="match status" value="1"/>
</dbReference>
<organism evidence="11 12">
    <name type="scientific">Listeria grandensis FSL F6-0971</name>
    <dbReference type="NCBI Taxonomy" id="1265819"/>
    <lineage>
        <taxon>Bacteria</taxon>
        <taxon>Bacillati</taxon>
        <taxon>Bacillota</taxon>
        <taxon>Bacilli</taxon>
        <taxon>Bacillales</taxon>
        <taxon>Listeriaceae</taxon>
        <taxon>Listeria</taxon>
    </lineage>
</organism>
<dbReference type="RefSeq" id="WP_051998561.1">
    <property type="nucleotide sequence ID" value="NZ_AODD01000014.1"/>
</dbReference>
<dbReference type="Gene3D" id="3.40.50.10090">
    <property type="match status" value="2"/>
</dbReference>
<dbReference type="UniPathway" id="UPA00251">
    <property type="reaction ID" value="UER00320"/>
</dbReference>
<evidence type="ECO:0000256" key="7">
    <source>
        <dbReference type="ARBA" id="ARBA00040167"/>
    </source>
</evidence>
<reference evidence="11 12" key="1">
    <citation type="journal article" date="2014" name="Int. J. Syst. Evol. Microbiol.">
        <title>Listeria floridensis sp. nov., Listeria aquatica sp. nov., Listeria cornellensis sp. nov., Listeria riparia sp. nov. and Listeria grandensis sp. nov., from agricultural and natural environments.</title>
        <authorList>
            <person name="den Bakker H.C."/>
            <person name="Warchocki S."/>
            <person name="Wright E.M."/>
            <person name="Allred A.F."/>
            <person name="Ahlstrom C."/>
            <person name="Manuel C.S."/>
            <person name="Stasiewicz M.J."/>
            <person name="Burrell A."/>
            <person name="Roof S."/>
            <person name="Strawn L."/>
            <person name="Fortes E.D."/>
            <person name="Nightingale K.K."/>
            <person name="Kephart D."/>
            <person name="Wiedmann M."/>
        </authorList>
    </citation>
    <scope>NUCLEOTIDE SEQUENCE [LARGE SCALE GENOMIC DNA]</scope>
    <source>
        <strain evidence="12">FSL F6-971</strain>
    </source>
</reference>
<dbReference type="EMBL" id="AODD01000014">
    <property type="protein sequence ID" value="EUJ23068.1"/>
    <property type="molecule type" value="Genomic_DNA"/>
</dbReference>
<evidence type="ECO:0000256" key="6">
    <source>
        <dbReference type="ARBA" id="ARBA00037589"/>
    </source>
</evidence>
<dbReference type="STRING" id="1265819.PGRAN_10293"/>
<feature type="domain" description="Tetrapyrrole biosynthesis uroporphyrinogen III synthase" evidence="10">
    <location>
        <begin position="21"/>
        <end position="224"/>
    </location>
</feature>
<evidence type="ECO:0000256" key="3">
    <source>
        <dbReference type="ARBA" id="ARBA00013109"/>
    </source>
</evidence>
<evidence type="ECO:0000313" key="11">
    <source>
        <dbReference type="EMBL" id="EUJ23068.1"/>
    </source>
</evidence>
<dbReference type="OrthoDB" id="9815856at2"/>
<comment type="similarity">
    <text evidence="2 9">Belongs to the uroporphyrinogen-III synthase family.</text>
</comment>
<evidence type="ECO:0000313" key="12">
    <source>
        <dbReference type="Proteomes" id="UP000019253"/>
    </source>
</evidence>
<name>W7BS30_9LIST</name>
<proteinExistence type="inferred from homology"/>
<dbReference type="InterPro" id="IPR039793">
    <property type="entry name" value="UROS/Hem4"/>
</dbReference>
<dbReference type="PANTHER" id="PTHR38042">
    <property type="entry name" value="UROPORPHYRINOGEN-III SYNTHASE, CHLOROPLASTIC"/>
    <property type="match status" value="1"/>
</dbReference>
<evidence type="ECO:0000256" key="1">
    <source>
        <dbReference type="ARBA" id="ARBA00004772"/>
    </source>
</evidence>
<dbReference type="EC" id="4.2.1.75" evidence="3 9"/>
<comment type="pathway">
    <text evidence="1 9">Porphyrin-containing compound metabolism; protoporphyrin-IX biosynthesis; coproporphyrinogen-III from 5-aminolevulinate: step 3/4.</text>
</comment>
<evidence type="ECO:0000256" key="9">
    <source>
        <dbReference type="RuleBase" id="RU366031"/>
    </source>
</evidence>
<dbReference type="PATRIC" id="fig|1265819.5.peg.2056"/>
<keyword evidence="4 9" id="KW-0456">Lyase</keyword>
<evidence type="ECO:0000259" key="10">
    <source>
        <dbReference type="Pfam" id="PF02602"/>
    </source>
</evidence>
<dbReference type="Pfam" id="PF02602">
    <property type="entry name" value="HEM4"/>
    <property type="match status" value="1"/>
</dbReference>
<dbReference type="GO" id="GO:0004852">
    <property type="term" value="F:uroporphyrinogen-III synthase activity"/>
    <property type="evidence" value="ECO:0007669"/>
    <property type="project" value="UniProtKB-UniRule"/>
</dbReference>
<dbReference type="InterPro" id="IPR036108">
    <property type="entry name" value="4pyrrol_syn_uPrphyn_synt_sf"/>
</dbReference>
<sequence length="236" mass="26559">MAKHILLTRESGKNEPWIHFLEKAGFSVSAVPMIETSVRSIEIDASEYDWIIFTSVNSVRYFFEQKLAIGVQTKIAVIGEKTAAAITARGYTVDFEPTLFTTDVFIEEWLALRMEKQRIFIPKSDIARSEIANQFIVAGHGVTECIIYETILPEKAADRLQTVVESTPIDMAVFASPSAWRHFLRCYHADLTTLKIVSIGPVTTKAIMDSGFAVTYEPSNYTMHQACTLIIERELV</sequence>
<keyword evidence="5 9" id="KW-0627">Porphyrin biosynthesis</keyword>
<comment type="caution">
    <text evidence="11">The sequence shown here is derived from an EMBL/GenBank/DDBJ whole genome shotgun (WGS) entry which is preliminary data.</text>
</comment>
<evidence type="ECO:0000256" key="8">
    <source>
        <dbReference type="ARBA" id="ARBA00048617"/>
    </source>
</evidence>
<dbReference type="InterPro" id="IPR003754">
    <property type="entry name" value="4pyrrol_synth_uPrphyn_synth"/>
</dbReference>
<comment type="catalytic activity">
    <reaction evidence="8 9">
        <text>hydroxymethylbilane = uroporphyrinogen III + H2O</text>
        <dbReference type="Rhea" id="RHEA:18965"/>
        <dbReference type="ChEBI" id="CHEBI:15377"/>
        <dbReference type="ChEBI" id="CHEBI:57308"/>
        <dbReference type="ChEBI" id="CHEBI:57845"/>
        <dbReference type="EC" id="4.2.1.75"/>
    </reaction>
</comment>
<keyword evidence="12" id="KW-1185">Reference proteome</keyword>
<dbReference type="Proteomes" id="UP000019253">
    <property type="component" value="Unassembled WGS sequence"/>
</dbReference>
<dbReference type="PANTHER" id="PTHR38042:SF1">
    <property type="entry name" value="UROPORPHYRINOGEN-III SYNTHASE, CHLOROPLASTIC"/>
    <property type="match status" value="1"/>
</dbReference>
<evidence type="ECO:0000256" key="5">
    <source>
        <dbReference type="ARBA" id="ARBA00023244"/>
    </source>
</evidence>
<protein>
    <recommendedName>
        <fullName evidence="7 9">Uroporphyrinogen-III synthase</fullName>
        <ecNumber evidence="3 9">4.2.1.75</ecNumber>
    </recommendedName>
</protein>
<dbReference type="CDD" id="cd06578">
    <property type="entry name" value="HemD"/>
    <property type="match status" value="1"/>
</dbReference>
<accession>W7BS30</accession>
<dbReference type="AlphaFoldDB" id="W7BS30"/>
<dbReference type="GO" id="GO:0006782">
    <property type="term" value="P:protoporphyrinogen IX biosynthetic process"/>
    <property type="evidence" value="ECO:0007669"/>
    <property type="project" value="UniProtKB-UniRule"/>
</dbReference>
<evidence type="ECO:0000256" key="2">
    <source>
        <dbReference type="ARBA" id="ARBA00008133"/>
    </source>
</evidence>
<evidence type="ECO:0000256" key="4">
    <source>
        <dbReference type="ARBA" id="ARBA00023239"/>
    </source>
</evidence>
<dbReference type="GO" id="GO:0006780">
    <property type="term" value="P:uroporphyrinogen III biosynthetic process"/>
    <property type="evidence" value="ECO:0007669"/>
    <property type="project" value="UniProtKB-UniRule"/>
</dbReference>
<comment type="function">
    <text evidence="6 9">Catalyzes cyclization of the linear tetrapyrrole, hydroxymethylbilane, to the macrocyclic uroporphyrinogen III.</text>
</comment>